<dbReference type="InterPro" id="IPR023799">
    <property type="entry name" value="RbfA_dom_sf"/>
</dbReference>
<accession>A0A1H6FU62</accession>
<keyword evidence="1 2" id="KW-0690">Ribosome biogenesis</keyword>
<dbReference type="OrthoDB" id="307788at2"/>
<keyword evidence="4" id="KW-1185">Reference proteome</keyword>
<dbReference type="HAMAP" id="MF_00003">
    <property type="entry name" value="RbfA"/>
    <property type="match status" value="1"/>
</dbReference>
<comment type="subunit">
    <text evidence="2">Monomer. Binds 30S ribosomal subunits, but not 50S ribosomal subunits or 70S ribosomes.</text>
</comment>
<dbReference type="EMBL" id="FNWJ01000002">
    <property type="protein sequence ID" value="SEH14356.1"/>
    <property type="molecule type" value="Genomic_DNA"/>
</dbReference>
<evidence type="ECO:0000313" key="3">
    <source>
        <dbReference type="EMBL" id="SEH14356.1"/>
    </source>
</evidence>
<proteinExistence type="inferred from homology"/>
<protein>
    <recommendedName>
        <fullName evidence="2">Ribosome-binding factor A</fullName>
    </recommendedName>
</protein>
<dbReference type="InterPro" id="IPR000238">
    <property type="entry name" value="RbfA"/>
</dbReference>
<dbReference type="InterPro" id="IPR015946">
    <property type="entry name" value="KH_dom-like_a/b"/>
</dbReference>
<dbReference type="Proteomes" id="UP000222056">
    <property type="component" value="Unassembled WGS sequence"/>
</dbReference>
<dbReference type="RefSeq" id="WP_093117976.1">
    <property type="nucleotide sequence ID" value="NZ_FNWJ01000002.1"/>
</dbReference>
<evidence type="ECO:0000256" key="1">
    <source>
        <dbReference type="ARBA" id="ARBA00022517"/>
    </source>
</evidence>
<dbReference type="GO" id="GO:0043024">
    <property type="term" value="F:ribosomal small subunit binding"/>
    <property type="evidence" value="ECO:0007669"/>
    <property type="project" value="TreeGrafter"/>
</dbReference>
<dbReference type="SUPFAM" id="SSF89919">
    <property type="entry name" value="Ribosome-binding factor A, RbfA"/>
    <property type="match status" value="1"/>
</dbReference>
<evidence type="ECO:0000256" key="2">
    <source>
        <dbReference type="HAMAP-Rule" id="MF_00003"/>
    </source>
</evidence>
<dbReference type="InterPro" id="IPR020053">
    <property type="entry name" value="Ribosome-bd_factorA_CS"/>
</dbReference>
<evidence type="ECO:0000313" key="4">
    <source>
        <dbReference type="Proteomes" id="UP000222056"/>
    </source>
</evidence>
<dbReference type="PANTHER" id="PTHR33515:SF1">
    <property type="entry name" value="RIBOSOME-BINDING FACTOR A, CHLOROPLASTIC-RELATED"/>
    <property type="match status" value="1"/>
</dbReference>
<name>A0A1H6FU62_THEAL</name>
<comment type="function">
    <text evidence="2">One of several proteins that assist in the late maturation steps of the functional core of the 30S ribosomal subunit. Associates with free 30S ribosomal subunits (but not with 30S subunits that are part of 70S ribosomes or polysomes). Required for efficient processing of 16S rRNA. May interact with the 5'-terminal helix region of 16S rRNA.</text>
</comment>
<dbReference type="Pfam" id="PF02033">
    <property type="entry name" value="RBFA"/>
    <property type="match status" value="1"/>
</dbReference>
<dbReference type="PANTHER" id="PTHR33515">
    <property type="entry name" value="RIBOSOME-BINDING FACTOR A, CHLOROPLASTIC-RELATED"/>
    <property type="match status" value="1"/>
</dbReference>
<comment type="similarity">
    <text evidence="2">Belongs to the RbfA family.</text>
</comment>
<keyword evidence="2" id="KW-0963">Cytoplasm</keyword>
<dbReference type="Gene3D" id="3.30.300.20">
    <property type="match status" value="1"/>
</dbReference>
<organism evidence="3 4">
    <name type="scientific">Thermoleophilum album</name>
    <dbReference type="NCBI Taxonomy" id="29539"/>
    <lineage>
        <taxon>Bacteria</taxon>
        <taxon>Bacillati</taxon>
        <taxon>Actinomycetota</taxon>
        <taxon>Thermoleophilia</taxon>
        <taxon>Thermoleophilales</taxon>
        <taxon>Thermoleophilaceae</taxon>
        <taxon>Thermoleophilum</taxon>
    </lineage>
</organism>
<dbReference type="AlphaFoldDB" id="A0A1H6FU62"/>
<dbReference type="GO" id="GO:0005829">
    <property type="term" value="C:cytosol"/>
    <property type="evidence" value="ECO:0007669"/>
    <property type="project" value="TreeGrafter"/>
</dbReference>
<dbReference type="STRING" id="29539.SAMN02745716_1608"/>
<dbReference type="PROSITE" id="PS01319">
    <property type="entry name" value="RBFA"/>
    <property type="match status" value="1"/>
</dbReference>
<dbReference type="NCBIfam" id="TIGR00082">
    <property type="entry name" value="rbfA"/>
    <property type="match status" value="1"/>
</dbReference>
<comment type="subcellular location">
    <subcellularLocation>
        <location evidence="2">Cytoplasm</location>
    </subcellularLocation>
</comment>
<sequence length="115" mass="13040">MRRVNEAVREVLSTRITEDLKDPRIGFVTVTAVETSPDLRRARVYVSVLGDEAERERTLAGLRSAHGLLQRALAEELHLKRTPTLEFVYDASIDRSLRLQGLISGVRRGREGDER</sequence>
<gene>
    <name evidence="2" type="primary">rbfA</name>
    <name evidence="3" type="ORF">SAMN02745716_1608</name>
</gene>
<dbReference type="GO" id="GO:0030490">
    <property type="term" value="P:maturation of SSU-rRNA"/>
    <property type="evidence" value="ECO:0007669"/>
    <property type="project" value="UniProtKB-UniRule"/>
</dbReference>
<reference evidence="4" key="1">
    <citation type="submission" date="2016-10" db="EMBL/GenBank/DDBJ databases">
        <authorList>
            <person name="Varghese N."/>
            <person name="Submissions S."/>
        </authorList>
    </citation>
    <scope>NUCLEOTIDE SEQUENCE [LARGE SCALE GENOMIC DNA]</scope>
    <source>
        <strain evidence="4">ATCC 35263</strain>
    </source>
</reference>